<feature type="domain" description="Mon2/Sec7/BIG1-like HUS" evidence="7">
    <location>
        <begin position="212"/>
        <end position="385"/>
    </location>
</feature>
<keyword evidence="4" id="KW-0653">Protein transport</keyword>
<evidence type="ECO:0000256" key="2">
    <source>
        <dbReference type="ARBA" id="ARBA00017134"/>
    </source>
</evidence>
<evidence type="ECO:0000259" key="8">
    <source>
        <dbReference type="Pfam" id="PF16206"/>
    </source>
</evidence>
<comment type="similarity">
    <text evidence="1">Belongs to the MON2 family.</text>
</comment>
<feature type="domain" description="Mon2/Sec7/BIG1-like HDS" evidence="6">
    <location>
        <begin position="852"/>
        <end position="931"/>
    </location>
</feature>
<feature type="compositionally biased region" description="Low complexity" evidence="5">
    <location>
        <begin position="514"/>
        <end position="539"/>
    </location>
</feature>
<evidence type="ECO:0000313" key="10">
    <source>
        <dbReference type="Ensembl" id="ENSBIXP00000015640.1"/>
    </source>
</evidence>
<dbReference type="Pfam" id="PF12783">
    <property type="entry name" value="Sec7-like_HUS"/>
    <property type="match status" value="1"/>
</dbReference>
<evidence type="ECO:0000259" key="7">
    <source>
        <dbReference type="Pfam" id="PF12783"/>
    </source>
</evidence>
<dbReference type="GeneTree" id="ENSGT00390000013286"/>
<dbReference type="Pfam" id="PF09324">
    <property type="entry name" value="Sec7-like_HDS"/>
    <property type="match status" value="1"/>
</dbReference>
<evidence type="ECO:0000256" key="1">
    <source>
        <dbReference type="ARBA" id="ARBA00008144"/>
    </source>
</evidence>
<protein>
    <recommendedName>
        <fullName evidence="2">Protein MON2 homolog</fullName>
    </recommendedName>
</protein>
<dbReference type="PANTHER" id="PTHR10663:SF333">
    <property type="entry name" value="PROTEIN MON2 HOMOLOG"/>
    <property type="match status" value="1"/>
</dbReference>
<dbReference type="Proteomes" id="UP000314981">
    <property type="component" value="Chromosome 5"/>
</dbReference>
<evidence type="ECO:0000256" key="4">
    <source>
        <dbReference type="ARBA" id="ARBA00022927"/>
    </source>
</evidence>
<dbReference type="InterPro" id="IPR016024">
    <property type="entry name" value="ARM-type_fold"/>
</dbReference>
<accession>A0A4W2DA72</accession>
<feature type="region of interest" description="Disordered" evidence="5">
    <location>
        <begin position="514"/>
        <end position="540"/>
    </location>
</feature>
<reference evidence="11 12" key="1">
    <citation type="submission" date="2018-11" db="EMBL/GenBank/DDBJ databases">
        <title>Haplotype-resolved cattle genomes.</title>
        <authorList>
            <person name="Low W.Y."/>
            <person name="Tearle R."/>
            <person name="Bickhart D.M."/>
            <person name="Rosen B.D."/>
            <person name="Koren S."/>
            <person name="Rhie A."/>
            <person name="Hiendleder S."/>
            <person name="Phillippy A.M."/>
            <person name="Smith T.P.L."/>
            <person name="Williams J.L."/>
        </authorList>
    </citation>
    <scope>NUCLEOTIDE SEQUENCE [LARGE SCALE GENOMIC DNA]</scope>
</reference>
<keyword evidence="11" id="KW-1185">Reference proteome</keyword>
<keyword evidence="3" id="KW-0813">Transport</keyword>
<evidence type="ECO:0000256" key="3">
    <source>
        <dbReference type="ARBA" id="ARBA00022448"/>
    </source>
</evidence>
<sequence length="1629" mass="180130">MSGTNSPEAVKKLLENMQSDLRALSLECKKKFPPVKEAAESGIIKVKTIAARNTEILAALKENSSEVVQPFLMGCGTKEPKITQLCLAAIQRLMSHEVVSETAAGNIINMLWQLMENSLEELKLLQTVLVLLTTNTVVHDEALSKAIVLCFRLHFTKDNITNNTAAATVRQVVTVVFERMVAEDERHRDITDQPVLVQGNSNRRSVSTLKPCAKDAYMLFQDLCQLVNADAPYWLVGMTEMTRTFGLELLESVLNDFPQVFLQHQEFSFLLKERVCPLVIKLFSPNIKFRQGSSTSSSPAPVEKPYFPICMRLLRVVSVLIKQFYSLLVTECEIFLSLLVKFLDADKPQWLRAVAVESIHRLCVQPQLLRSFCQSYDMKQHSTKVFRDIVNALGSFIQSLFLVPPTGNPAATNQAGNNNSGGPVSAPANSGMLGIGGGVTLLPAFEYRGTWIPILTVTVQGSAKATYLEMLDKVEPPTIPEGYAMSVAFHCLLDLVRGITNMIEGELGEVETECQTTTTEAVSSPTQSSEQQELQSTSDQMDKEIVSRAVWEEMVNACWCGLLAALSLLLDASTDEAATENILKAELTMAALCGRLGLVTSRDAFITAICKGSLPPHYALTVLNTTTAATLSNKSYSIQGQSVMMISPSSESHQQVVAVGQPLAVQPQGTVMLTSKNIQCMRTLLNLAHCHGAVLGTSWQLVLATLQHLVWILGLKPSSGGALKPGRAVEGPSTVLTTAVMTDLPVISNILSRLFESSQYLDDVSLHHLINALCSLSLEAMDMAYGNNKEPSLFAVAKLLETGLVNMHRIEILWRPLTGHLLEVCQHPNSRMREWGAEALTSLIKAGLTFNHDPPLSQNQRLQLLLLNPLKEMSNINHPDIRLKQLECVLQILQSQGDSLGPGWPLVLGVMGAIRNDQGESLIRTAFQCLQLVVTDFLPTMPCTCLQIVVDVAGSFGLHNQELNISLTSIGLLWNISDYFFQRGETIEKELNKEEAAQQKQAEEKGVVLNRPFHPAPPFDCLWLCLYAKLGELCVDPRPAVRKSAGQTLFSTIGAHGTLLQHSTWHTVIWKVLFHLLDRVRESSTTADKEKIESGGGNILIHHSRDTAEKQWAETWVLTLAGVARIFNTRRYLLQPLGDFSRAWDVLLDHIQSAALSKNNEVSLAALKSFQEILQIVSPVRDSDKPETPPAVNVPAPVLLGPISGPSLNRPFVRTDSIGERLGRYSSSEPPVVTDELEDLNLWWAAWNTWYRIGSESTKPPITLDKLTFIPSQPFLTALIQIFPALYQHIKTGFNMDDLQKLGVILHRAVSVPISSDASPFILPSYTEAVLTSLQEAVLTALDVLQKTLRVPLSLKYSCPSESTWKLAVSSLLKVLSIGLPVARQHASSGKFDSMWPELANTFEDFLFTKSIPPDNLSIQEFQRNESIDVEVVQLISTEILPYANFIPKEFVGQIMTMLNKGSIHSQSSSFTEAEIDIRLREEFSKMCFETLLQFSFSNKVTTPQEGYISRMALSVLLKRSQDVLHRYIEDERLSGKCPLPSHFKVSLQQVTEIIFVLKAVSTLIDSLKKTKPENVDGNTWAQVIALYPTLVECITCSSSEVCSALKEALVPFKDFMQPPTSKVQNGES</sequence>
<evidence type="ECO:0000313" key="11">
    <source>
        <dbReference type="Proteomes" id="UP000314981"/>
    </source>
</evidence>
<dbReference type="InterPro" id="IPR032629">
    <property type="entry name" value="DCB_dom"/>
</dbReference>
<evidence type="ECO:0000313" key="12">
    <source>
        <dbReference type="Proteomes" id="UP000429181"/>
    </source>
</evidence>
<gene>
    <name evidence="10" type="primary">MON2</name>
</gene>
<dbReference type="SUPFAM" id="SSF48371">
    <property type="entry name" value="ARM repeat"/>
    <property type="match status" value="2"/>
</dbReference>
<feature type="domain" description="Mon2/Sec7/BIG1-like dimerisation and cyclophilin-binding" evidence="9">
    <location>
        <begin position="9"/>
        <end position="184"/>
    </location>
</feature>
<dbReference type="GO" id="GO:0015031">
    <property type="term" value="P:protein transport"/>
    <property type="evidence" value="ECO:0007669"/>
    <property type="project" value="UniProtKB-KW"/>
</dbReference>
<dbReference type="InterPro" id="IPR032691">
    <property type="entry name" value="Mon2/Sec7/BIG1-like_HUS"/>
</dbReference>
<evidence type="ECO:0000259" key="6">
    <source>
        <dbReference type="Pfam" id="PF09324"/>
    </source>
</evidence>
<organism evidence="10 11">
    <name type="scientific">Bos indicus x Bos taurus</name>
    <name type="common">Hybrid cattle</name>
    <dbReference type="NCBI Taxonomy" id="30522"/>
    <lineage>
        <taxon>Eukaryota</taxon>
        <taxon>Metazoa</taxon>
        <taxon>Chordata</taxon>
        <taxon>Craniata</taxon>
        <taxon>Vertebrata</taxon>
        <taxon>Euteleostomi</taxon>
        <taxon>Mammalia</taxon>
        <taxon>Eutheria</taxon>
        <taxon>Laurasiatheria</taxon>
        <taxon>Artiodactyla</taxon>
        <taxon>Ruminantia</taxon>
        <taxon>Pecora</taxon>
        <taxon>Bovidae</taxon>
        <taxon>Bovinae</taxon>
        <taxon>Bos</taxon>
    </lineage>
</organism>
<dbReference type="Pfam" id="PF16213">
    <property type="entry name" value="DCB"/>
    <property type="match status" value="1"/>
</dbReference>
<dbReference type="InterPro" id="IPR015403">
    <property type="entry name" value="Mon2/Sec7/BIG1-like_HDS"/>
</dbReference>
<dbReference type="Ensembl" id="ENSBIXT00000027165.1">
    <property type="protein sequence ID" value="ENSBIXP00000015640.1"/>
    <property type="gene ID" value="ENSBIXG00000003656.1"/>
</dbReference>
<feature type="domain" description="Mon2 C-terminal" evidence="8">
    <location>
        <begin position="935"/>
        <end position="1348"/>
    </location>
</feature>
<dbReference type="Ensembl" id="ENSBIXT00005008558.1">
    <property type="protein sequence ID" value="ENSBIXP00005004303.1"/>
    <property type="gene ID" value="ENSBIXG00005010482.1"/>
</dbReference>
<dbReference type="PANTHER" id="PTHR10663">
    <property type="entry name" value="GUANYL-NUCLEOTIDE EXCHANGE FACTOR"/>
    <property type="match status" value="1"/>
</dbReference>
<evidence type="ECO:0000259" key="9">
    <source>
        <dbReference type="Pfam" id="PF16213"/>
    </source>
</evidence>
<dbReference type="Pfam" id="PF16206">
    <property type="entry name" value="Mon2_C"/>
    <property type="match status" value="1"/>
</dbReference>
<name>A0A4W2DA72_BOBOX</name>
<proteinExistence type="inferred from homology"/>
<reference evidence="10" key="2">
    <citation type="submission" date="2025-05" db="UniProtKB">
        <authorList>
            <consortium name="Ensembl"/>
        </authorList>
    </citation>
    <scope>IDENTIFICATION</scope>
</reference>
<dbReference type="Proteomes" id="UP000429181">
    <property type="component" value="Chromosome 5"/>
</dbReference>
<dbReference type="InterPro" id="IPR032817">
    <property type="entry name" value="Mon2_C"/>
</dbReference>
<evidence type="ECO:0000256" key="5">
    <source>
        <dbReference type="SAM" id="MobiDB-lite"/>
    </source>
</evidence>